<dbReference type="Pfam" id="PF00474">
    <property type="entry name" value="SSF"/>
    <property type="match status" value="1"/>
</dbReference>
<accession>A0A932I161</accession>
<comment type="subcellular location">
    <subcellularLocation>
        <location evidence="1">Cell membrane</location>
        <topology evidence="1">Multi-pass membrane protein</topology>
    </subcellularLocation>
</comment>
<feature type="transmembrane region" description="Helical" evidence="14">
    <location>
        <begin position="268"/>
        <end position="288"/>
    </location>
</feature>
<feature type="transmembrane region" description="Helical" evidence="14">
    <location>
        <begin position="122"/>
        <end position="140"/>
    </location>
</feature>
<evidence type="ECO:0000256" key="7">
    <source>
        <dbReference type="ARBA" id="ARBA00022989"/>
    </source>
</evidence>
<feature type="transmembrane region" description="Helical" evidence="14">
    <location>
        <begin position="46"/>
        <end position="71"/>
    </location>
</feature>
<keyword evidence="6" id="KW-0769">Symport</keyword>
<keyword evidence="3" id="KW-0813">Transport</keyword>
<feature type="transmembrane region" description="Helical" evidence="14">
    <location>
        <begin position="77"/>
        <end position="95"/>
    </location>
</feature>
<keyword evidence="7 14" id="KW-1133">Transmembrane helix</keyword>
<keyword evidence="8" id="KW-0915">Sodium</keyword>
<dbReference type="InterPro" id="IPR038377">
    <property type="entry name" value="Na/Glc_symporter_sf"/>
</dbReference>
<dbReference type="GO" id="GO:0005886">
    <property type="term" value="C:plasma membrane"/>
    <property type="evidence" value="ECO:0007669"/>
    <property type="project" value="UniProtKB-SubCell"/>
</dbReference>
<evidence type="ECO:0000256" key="8">
    <source>
        <dbReference type="ARBA" id="ARBA00023053"/>
    </source>
</evidence>
<dbReference type="PROSITE" id="PS50283">
    <property type="entry name" value="NA_SOLUT_SYMP_3"/>
    <property type="match status" value="1"/>
</dbReference>
<dbReference type="GO" id="GO:0015293">
    <property type="term" value="F:symporter activity"/>
    <property type="evidence" value="ECO:0007669"/>
    <property type="project" value="UniProtKB-KW"/>
</dbReference>
<evidence type="ECO:0000256" key="13">
    <source>
        <dbReference type="RuleBase" id="RU362091"/>
    </source>
</evidence>
<keyword evidence="11" id="KW-0739">Sodium transport</keyword>
<evidence type="ECO:0000256" key="3">
    <source>
        <dbReference type="ARBA" id="ARBA00022448"/>
    </source>
</evidence>
<protein>
    <submittedName>
        <fullName evidence="15">Sodium:solute symporter family protein</fullName>
    </submittedName>
</protein>
<dbReference type="PANTHER" id="PTHR48086">
    <property type="entry name" value="SODIUM/PROLINE SYMPORTER-RELATED"/>
    <property type="match status" value="1"/>
</dbReference>
<evidence type="ECO:0000256" key="4">
    <source>
        <dbReference type="ARBA" id="ARBA00022475"/>
    </source>
</evidence>
<dbReference type="GO" id="GO:0046942">
    <property type="term" value="P:carboxylic acid transport"/>
    <property type="evidence" value="ECO:0007669"/>
    <property type="project" value="UniProtKB-ARBA"/>
</dbReference>
<feature type="transmembrane region" description="Helical" evidence="14">
    <location>
        <begin position="160"/>
        <end position="178"/>
    </location>
</feature>
<comment type="caution">
    <text evidence="15">The sequence shown here is derived from an EMBL/GenBank/DDBJ whole genome shotgun (WGS) entry which is preliminary data.</text>
</comment>
<evidence type="ECO:0000256" key="10">
    <source>
        <dbReference type="ARBA" id="ARBA00023136"/>
    </source>
</evidence>
<evidence type="ECO:0000313" key="15">
    <source>
        <dbReference type="EMBL" id="MBI3127877.1"/>
    </source>
</evidence>
<dbReference type="CDD" id="cd10322">
    <property type="entry name" value="SLC5sbd"/>
    <property type="match status" value="1"/>
</dbReference>
<feature type="transmembrane region" description="Helical" evidence="14">
    <location>
        <begin position="228"/>
        <end position="248"/>
    </location>
</feature>
<dbReference type="GO" id="GO:0006814">
    <property type="term" value="P:sodium ion transport"/>
    <property type="evidence" value="ECO:0007669"/>
    <property type="project" value="UniProtKB-KW"/>
</dbReference>
<feature type="transmembrane region" description="Helical" evidence="14">
    <location>
        <begin position="6"/>
        <end position="25"/>
    </location>
</feature>
<feature type="transmembrane region" description="Helical" evidence="14">
    <location>
        <begin position="447"/>
        <end position="469"/>
    </location>
</feature>
<evidence type="ECO:0000256" key="5">
    <source>
        <dbReference type="ARBA" id="ARBA00022692"/>
    </source>
</evidence>
<evidence type="ECO:0000256" key="6">
    <source>
        <dbReference type="ARBA" id="ARBA00022847"/>
    </source>
</evidence>
<evidence type="ECO:0000256" key="2">
    <source>
        <dbReference type="ARBA" id="ARBA00006434"/>
    </source>
</evidence>
<keyword evidence="9" id="KW-0406">Ion transport</keyword>
<name>A0A932I161_UNCTE</name>
<dbReference type="PANTHER" id="PTHR48086:SF3">
    <property type="entry name" value="SODIUM_PROLINE SYMPORTER"/>
    <property type="match status" value="1"/>
</dbReference>
<dbReference type="AlphaFoldDB" id="A0A932I161"/>
<feature type="transmembrane region" description="Helical" evidence="14">
    <location>
        <begin position="190"/>
        <end position="208"/>
    </location>
</feature>
<dbReference type="InterPro" id="IPR018212">
    <property type="entry name" value="Na/solute_symporter_CS"/>
</dbReference>
<evidence type="ECO:0000256" key="1">
    <source>
        <dbReference type="ARBA" id="ARBA00004651"/>
    </source>
</evidence>
<feature type="transmembrane region" description="Helical" evidence="14">
    <location>
        <begin position="386"/>
        <end position="409"/>
    </location>
</feature>
<evidence type="ECO:0000256" key="11">
    <source>
        <dbReference type="ARBA" id="ARBA00023201"/>
    </source>
</evidence>
<dbReference type="EMBL" id="JACPUR010000019">
    <property type="protein sequence ID" value="MBI3127877.1"/>
    <property type="molecule type" value="Genomic_DNA"/>
</dbReference>
<feature type="transmembrane region" description="Helical" evidence="14">
    <location>
        <begin position="315"/>
        <end position="342"/>
    </location>
</feature>
<comment type="catalytic activity">
    <reaction evidence="12">
        <text>L-proline(in) + Na(+)(in) = L-proline(out) + Na(+)(out)</text>
        <dbReference type="Rhea" id="RHEA:28967"/>
        <dbReference type="ChEBI" id="CHEBI:29101"/>
        <dbReference type="ChEBI" id="CHEBI:60039"/>
    </reaction>
</comment>
<evidence type="ECO:0000256" key="9">
    <source>
        <dbReference type="ARBA" id="ARBA00023065"/>
    </source>
</evidence>
<evidence type="ECO:0000256" key="12">
    <source>
        <dbReference type="ARBA" id="ARBA00033708"/>
    </source>
</evidence>
<dbReference type="PROSITE" id="PS00456">
    <property type="entry name" value="NA_SOLUT_SYMP_1"/>
    <property type="match status" value="1"/>
</dbReference>
<keyword evidence="4" id="KW-1003">Cell membrane</keyword>
<gene>
    <name evidence="15" type="ORF">HYZ11_09760</name>
</gene>
<sequence length="500" mass="55321">MNWGSPYYIFAWLAAYLVVTAWVAWKYSTGVETEEDYYVAGRSVGPFANTMSIVATIASGGIYLGTVGFFYDHGVNFLGYGFAYVCLVFGLWFVGRRLWPVGKKFNYSTPQDFYGDFYQSEFLRLFGAVGSIIFLIPYYASNAVAMGFVLERFAGLPYVWGVWLLVVFTVVYTTYGGMRAVIYTDVLQGVILLLFGIVAVFVILNAVGGYTKLMDDLPPKMTVHGTDWAAYGLFIGWIVFMFSHPLTLSDRMTRMYTIRSLGAFRTNVLLTGGALLMVCLVFVLLGMASQKIMGPGIKPNDEAILGAIQRHAPWLMAWMVVVVWACGMSTMDSGLVGADAMLSKDIIRRYIKPDISDSQLVRIGRWAMIVFGLLAAWIALQRPPGIWALVRLVVMFHMQFLPMLILGLYWKRASKLGAEVGWAVGVILGTYYTFWASGPPPINVGGAPAPGFFALLVNFILFVVISLLSSPAPAAHRAKFEEAWNALPEPEPGEKVKVTA</sequence>
<organism evidence="15 16">
    <name type="scientific">Tectimicrobiota bacterium</name>
    <dbReference type="NCBI Taxonomy" id="2528274"/>
    <lineage>
        <taxon>Bacteria</taxon>
        <taxon>Pseudomonadati</taxon>
        <taxon>Nitrospinota/Tectimicrobiota group</taxon>
        <taxon>Candidatus Tectimicrobiota</taxon>
    </lineage>
</organism>
<comment type="similarity">
    <text evidence="2 13">Belongs to the sodium:solute symporter (SSF) (TC 2.A.21) family.</text>
</comment>
<evidence type="ECO:0000256" key="14">
    <source>
        <dbReference type="SAM" id="Phobius"/>
    </source>
</evidence>
<dbReference type="InterPro" id="IPR050277">
    <property type="entry name" value="Sodium:Solute_Symporter"/>
</dbReference>
<proteinExistence type="inferred from homology"/>
<feature type="transmembrane region" description="Helical" evidence="14">
    <location>
        <begin position="363"/>
        <end position="380"/>
    </location>
</feature>
<keyword evidence="10 14" id="KW-0472">Membrane</keyword>
<dbReference type="Gene3D" id="1.20.1730.10">
    <property type="entry name" value="Sodium/glucose cotransporter"/>
    <property type="match status" value="1"/>
</dbReference>
<evidence type="ECO:0000313" key="16">
    <source>
        <dbReference type="Proteomes" id="UP000782312"/>
    </source>
</evidence>
<keyword evidence="5 14" id="KW-0812">Transmembrane</keyword>
<reference evidence="15" key="1">
    <citation type="submission" date="2020-07" db="EMBL/GenBank/DDBJ databases">
        <title>Huge and variable diversity of episymbiotic CPR bacteria and DPANN archaea in groundwater ecosystems.</title>
        <authorList>
            <person name="He C.Y."/>
            <person name="Keren R."/>
            <person name="Whittaker M."/>
            <person name="Farag I.F."/>
            <person name="Doudna J."/>
            <person name="Cate J.H.D."/>
            <person name="Banfield J.F."/>
        </authorList>
    </citation>
    <scope>NUCLEOTIDE SEQUENCE</scope>
    <source>
        <strain evidence="15">NC_groundwater_763_Ag_S-0.2um_68_21</strain>
    </source>
</reference>
<dbReference type="Proteomes" id="UP000782312">
    <property type="component" value="Unassembled WGS sequence"/>
</dbReference>
<feature type="transmembrane region" description="Helical" evidence="14">
    <location>
        <begin position="416"/>
        <end position="435"/>
    </location>
</feature>
<dbReference type="InterPro" id="IPR001734">
    <property type="entry name" value="Na/solute_symporter"/>
</dbReference>